<accession>A0AAE3WD96</accession>
<evidence type="ECO:0000256" key="1">
    <source>
        <dbReference type="ARBA" id="ARBA00006739"/>
    </source>
</evidence>
<proteinExistence type="inferred from homology"/>
<dbReference type="EMBL" id="JANHAX010000003">
    <property type="protein sequence ID" value="MDQ2090368.1"/>
    <property type="molecule type" value="Genomic_DNA"/>
</dbReference>
<dbReference type="AlphaFoldDB" id="A0AAE3WD96"/>
<dbReference type="InterPro" id="IPR029044">
    <property type="entry name" value="Nucleotide-diphossugar_trans"/>
</dbReference>
<sequence>MSALSVSTVIVSRERPESLTRCLTGVDGLDHTQFEVVVVACPAGCAALRAAGFAERVKLIEFDEANISAARNLGVAQAAGAVVTFIDDDAVPEPTWLTRLTAPFGAADVAAAGGYVRGRNGISFQWTARQVDRCGRQRPFPVEGMASVVATPDPGHAIRTEGTNMAVRRDVLAALGGFDPGFRFYLDETDVNLRLVKAGCKTVIVPLAQVYHAYAASARRKQNRAVTDLSEIGASMAYFLRKHCPADGRAERLNEMMRNQQMRVFDQLRARLLTKSDVGPLIAGLKRGVEAGMNRPIAGLAPLDAPARGFLPFLPRRSGGTVLAGRIWQAPRLRREAAKRAAAGENVSLFLFEPSPRYHRLRFTDDGYWEQVGGLYGRSARDGALFQPVGFARRLAREVDRIASVRGLSGQEESKTTQ</sequence>
<reference evidence="4" key="1">
    <citation type="submission" date="2022-07" db="EMBL/GenBank/DDBJ databases">
        <authorList>
            <person name="Otstavnykh N."/>
            <person name="Isaeva M."/>
            <person name="Bystritskaya E."/>
        </authorList>
    </citation>
    <scope>NUCLEOTIDE SEQUENCE</scope>
    <source>
        <strain evidence="4">KCTC 52189</strain>
    </source>
</reference>
<organism evidence="4 5">
    <name type="scientific">Marimonas arenosa</name>
    <dbReference type="NCBI Taxonomy" id="1795305"/>
    <lineage>
        <taxon>Bacteria</taxon>
        <taxon>Pseudomonadati</taxon>
        <taxon>Pseudomonadota</taxon>
        <taxon>Alphaproteobacteria</taxon>
        <taxon>Rhodobacterales</taxon>
        <taxon>Paracoccaceae</taxon>
        <taxon>Marimonas</taxon>
    </lineage>
</organism>
<dbReference type="PANTHER" id="PTHR43179:SF12">
    <property type="entry name" value="GALACTOFURANOSYLTRANSFERASE GLFT2"/>
    <property type="match status" value="1"/>
</dbReference>
<dbReference type="RefSeq" id="WP_306735653.1">
    <property type="nucleotide sequence ID" value="NZ_JANHAX010000003.1"/>
</dbReference>
<gene>
    <name evidence="4" type="ORF">NO357_10715</name>
</gene>
<dbReference type="EC" id="2.4.-.-" evidence="4"/>
<comment type="caution">
    <text evidence="4">The sequence shown here is derived from an EMBL/GenBank/DDBJ whole genome shotgun (WGS) entry which is preliminary data.</text>
</comment>
<dbReference type="PANTHER" id="PTHR43179">
    <property type="entry name" value="RHAMNOSYLTRANSFERASE WBBL"/>
    <property type="match status" value="1"/>
</dbReference>
<dbReference type="Pfam" id="PF13641">
    <property type="entry name" value="Glyco_tranf_2_3"/>
    <property type="match status" value="1"/>
</dbReference>
<comment type="similarity">
    <text evidence="1">Belongs to the glycosyltransferase 2 family.</text>
</comment>
<evidence type="ECO:0000256" key="2">
    <source>
        <dbReference type="ARBA" id="ARBA00022676"/>
    </source>
</evidence>
<keyword evidence="3 4" id="KW-0808">Transferase</keyword>
<keyword evidence="5" id="KW-1185">Reference proteome</keyword>
<evidence type="ECO:0000313" key="4">
    <source>
        <dbReference type="EMBL" id="MDQ2090368.1"/>
    </source>
</evidence>
<reference evidence="4" key="2">
    <citation type="submission" date="2023-02" db="EMBL/GenBank/DDBJ databases">
        <title>'Rhodoalgimonas zhirmunskyi' gen. nov., isolated from a red alga.</title>
        <authorList>
            <person name="Nedashkovskaya O.I."/>
            <person name="Otstavnykh N.Y."/>
            <person name="Bystritskaya E.P."/>
            <person name="Balabanova L.A."/>
            <person name="Isaeva M.P."/>
        </authorList>
    </citation>
    <scope>NUCLEOTIDE SEQUENCE</scope>
    <source>
        <strain evidence="4">KCTC 52189</strain>
    </source>
</reference>
<protein>
    <submittedName>
        <fullName evidence="4">Glycosyltransferase</fullName>
        <ecNumber evidence="4">2.4.-.-</ecNumber>
    </submittedName>
</protein>
<dbReference type="SUPFAM" id="SSF53448">
    <property type="entry name" value="Nucleotide-diphospho-sugar transferases"/>
    <property type="match status" value="1"/>
</dbReference>
<dbReference type="GO" id="GO:0016757">
    <property type="term" value="F:glycosyltransferase activity"/>
    <property type="evidence" value="ECO:0007669"/>
    <property type="project" value="UniProtKB-KW"/>
</dbReference>
<dbReference type="Gene3D" id="3.90.550.10">
    <property type="entry name" value="Spore Coat Polysaccharide Biosynthesis Protein SpsA, Chain A"/>
    <property type="match status" value="1"/>
</dbReference>
<dbReference type="Proteomes" id="UP001226762">
    <property type="component" value="Unassembled WGS sequence"/>
</dbReference>
<evidence type="ECO:0000313" key="5">
    <source>
        <dbReference type="Proteomes" id="UP001226762"/>
    </source>
</evidence>
<name>A0AAE3WD96_9RHOB</name>
<evidence type="ECO:0000256" key="3">
    <source>
        <dbReference type="ARBA" id="ARBA00022679"/>
    </source>
</evidence>
<keyword evidence="2 4" id="KW-0328">Glycosyltransferase</keyword>